<name>A0A5N6KCA1_MONLA</name>
<evidence type="ECO:0000313" key="3">
    <source>
        <dbReference type="Proteomes" id="UP000326757"/>
    </source>
</evidence>
<comment type="caution">
    <text evidence="2">The sequence shown here is derived from an EMBL/GenBank/DDBJ whole genome shotgun (WGS) entry which is preliminary data.</text>
</comment>
<dbReference type="AlphaFoldDB" id="A0A5N6KCA1"/>
<reference evidence="2 3" key="1">
    <citation type="submission" date="2019-06" db="EMBL/GenBank/DDBJ databases">
        <title>Genome Sequence of the Brown Rot Fungal Pathogen Monilinia laxa.</title>
        <authorList>
            <person name="De Miccolis Angelini R.M."/>
            <person name="Landi L."/>
            <person name="Abate D."/>
            <person name="Pollastro S."/>
            <person name="Romanazzi G."/>
            <person name="Faretra F."/>
        </authorList>
    </citation>
    <scope>NUCLEOTIDE SEQUENCE [LARGE SCALE GENOMIC DNA]</scope>
    <source>
        <strain evidence="2 3">Mlax316</strain>
    </source>
</reference>
<accession>A0A5N6KCA1</accession>
<proteinExistence type="predicted"/>
<organism evidence="2 3">
    <name type="scientific">Monilinia laxa</name>
    <name type="common">Brown rot fungus</name>
    <name type="synonym">Sclerotinia laxa</name>
    <dbReference type="NCBI Taxonomy" id="61186"/>
    <lineage>
        <taxon>Eukaryota</taxon>
        <taxon>Fungi</taxon>
        <taxon>Dikarya</taxon>
        <taxon>Ascomycota</taxon>
        <taxon>Pezizomycotina</taxon>
        <taxon>Leotiomycetes</taxon>
        <taxon>Helotiales</taxon>
        <taxon>Sclerotiniaceae</taxon>
        <taxon>Monilinia</taxon>
    </lineage>
</organism>
<evidence type="ECO:0000313" key="2">
    <source>
        <dbReference type="EMBL" id="KAB8300409.1"/>
    </source>
</evidence>
<gene>
    <name evidence="2" type="ORF">EYC80_000586</name>
</gene>
<feature type="region of interest" description="Disordered" evidence="1">
    <location>
        <begin position="130"/>
        <end position="169"/>
    </location>
</feature>
<protein>
    <submittedName>
        <fullName evidence="2">Uncharacterized protein</fullName>
    </submittedName>
</protein>
<dbReference type="Proteomes" id="UP000326757">
    <property type="component" value="Unassembled WGS sequence"/>
</dbReference>
<dbReference type="EMBL" id="VIGI01000005">
    <property type="protein sequence ID" value="KAB8300409.1"/>
    <property type="molecule type" value="Genomic_DNA"/>
</dbReference>
<sequence length="193" mass="21536">MNLTFEQTHKHFEQTHSFPNLLHFLTILESKTLLLSRSNVQAGRITYTCYNKTGGVKKDGLLEQKAGGSIPDDQEKVIVEGMHSWSSGKYTASVNRLTKIVVVKCHEKVATKDAATKAINEQEQLVNSHIKKTKRDNDDDLVVDDDVDDDVNDDINDDIDNASDDDRVGWNDEEIISGGMEFSTGVLARPTVM</sequence>
<keyword evidence="3" id="KW-1185">Reference proteome</keyword>
<feature type="compositionally biased region" description="Acidic residues" evidence="1">
    <location>
        <begin position="138"/>
        <end position="163"/>
    </location>
</feature>
<dbReference type="OrthoDB" id="4523179at2759"/>
<evidence type="ECO:0000256" key="1">
    <source>
        <dbReference type="SAM" id="MobiDB-lite"/>
    </source>
</evidence>